<gene>
    <name evidence="3" type="ORF">BGLFYP119_00460</name>
</gene>
<organism evidence="3">
    <name type="scientific">Blautia glucerasea</name>
    <dbReference type="NCBI Taxonomy" id="536633"/>
    <lineage>
        <taxon>Bacteria</taxon>
        <taxon>Bacillati</taxon>
        <taxon>Bacillota</taxon>
        <taxon>Clostridia</taxon>
        <taxon>Lachnospirales</taxon>
        <taxon>Lachnospiraceae</taxon>
        <taxon>Blautia</taxon>
    </lineage>
</organism>
<dbReference type="SMART" id="SM00060">
    <property type="entry name" value="FN3"/>
    <property type="match status" value="2"/>
</dbReference>
<dbReference type="SUPFAM" id="SSF49265">
    <property type="entry name" value="Fibronectin type III"/>
    <property type="match status" value="1"/>
</dbReference>
<dbReference type="EMBL" id="CACRST010000006">
    <property type="protein sequence ID" value="VYS75500.1"/>
    <property type="molecule type" value="Genomic_DNA"/>
</dbReference>
<dbReference type="CDD" id="cd00063">
    <property type="entry name" value="FN3"/>
    <property type="match status" value="2"/>
</dbReference>
<feature type="chain" id="PRO_5039718321" evidence="1">
    <location>
        <begin position="27"/>
        <end position="438"/>
    </location>
</feature>
<dbReference type="InterPro" id="IPR013783">
    <property type="entry name" value="Ig-like_fold"/>
</dbReference>
<dbReference type="InterPro" id="IPR003961">
    <property type="entry name" value="FN3_dom"/>
</dbReference>
<evidence type="ECO:0000256" key="1">
    <source>
        <dbReference type="SAM" id="SignalP"/>
    </source>
</evidence>
<evidence type="ECO:0000313" key="3">
    <source>
        <dbReference type="EMBL" id="VYS75500.1"/>
    </source>
</evidence>
<dbReference type="RefSeq" id="WP_156352411.1">
    <property type="nucleotide sequence ID" value="NZ_CACRST010000006.1"/>
</dbReference>
<dbReference type="Gene3D" id="2.60.40.10">
    <property type="entry name" value="Immunoglobulins"/>
    <property type="match status" value="2"/>
</dbReference>
<dbReference type="InterPro" id="IPR036116">
    <property type="entry name" value="FN3_sf"/>
</dbReference>
<proteinExistence type="predicted"/>
<dbReference type="AlphaFoldDB" id="A0A6N2R6B9"/>
<accession>A0A6N2R6B9</accession>
<evidence type="ECO:0000259" key="2">
    <source>
        <dbReference type="PROSITE" id="PS50853"/>
    </source>
</evidence>
<feature type="signal peptide" evidence="1">
    <location>
        <begin position="1"/>
        <end position="26"/>
    </location>
</feature>
<keyword evidence="1" id="KW-0732">Signal</keyword>
<sequence length="438" mass="49865">MKQEGRGKKITALLLALLMMVSTAFCTEVPVSAASIRSDRITAKIERSSSSSIRFSWNKSSKADGYIILRRASVKHKYKKIKTVGKNVTSYTDKGLPYGKAYQYAVRAYRKEGRRNIYSVYKAATGATCPPTPSPRVKTVSENRINVYWNQVSRADGYRIYRRIPGQKWVFVADVVKTKRVYADKTVQPGTNYVYCVRSYKKSSGKKYMSAIRSSKKIKTPGNPYVSHSKFTAAQKDAMKKILYAVETGGQVYGNQDYADFTEANTNSSAEHAITIGAGQWYATEAQRLLKLIHTKYPSVWKHYDKDGKLWKDVVTEDWSTYKLEYNKEKKDEKAKRIVNIIKSNGGKKCQDELMYQQIDEMEKEIRALGITDARAVGMFINIRHQGGYGAVTRVLGKTKHPVSLDNIYKALQTDTGNQVGAYRTRQKKVYTWLRTYM</sequence>
<feature type="domain" description="Fibronectin type-III" evidence="2">
    <location>
        <begin position="37"/>
        <end position="132"/>
    </location>
</feature>
<reference evidence="3" key="1">
    <citation type="submission" date="2019-11" db="EMBL/GenBank/DDBJ databases">
        <authorList>
            <person name="Feng L."/>
        </authorList>
    </citation>
    <scope>NUCLEOTIDE SEQUENCE</scope>
    <source>
        <strain evidence="3">BgluceraseaLFYP119</strain>
    </source>
</reference>
<dbReference type="PROSITE" id="PS50853">
    <property type="entry name" value="FN3"/>
    <property type="match status" value="1"/>
</dbReference>
<name>A0A6N2R6B9_9FIRM</name>
<protein>
    <submittedName>
        <fullName evidence="3">Fibronectin type III domain protein</fullName>
    </submittedName>
</protein>
<dbReference type="Pfam" id="PF00041">
    <property type="entry name" value="fn3"/>
    <property type="match status" value="1"/>
</dbReference>